<organism evidence="1 2">
    <name type="scientific">Vaccinium darrowii</name>
    <dbReference type="NCBI Taxonomy" id="229202"/>
    <lineage>
        <taxon>Eukaryota</taxon>
        <taxon>Viridiplantae</taxon>
        <taxon>Streptophyta</taxon>
        <taxon>Embryophyta</taxon>
        <taxon>Tracheophyta</taxon>
        <taxon>Spermatophyta</taxon>
        <taxon>Magnoliopsida</taxon>
        <taxon>eudicotyledons</taxon>
        <taxon>Gunneridae</taxon>
        <taxon>Pentapetalae</taxon>
        <taxon>asterids</taxon>
        <taxon>Ericales</taxon>
        <taxon>Ericaceae</taxon>
        <taxon>Vaccinioideae</taxon>
        <taxon>Vaccinieae</taxon>
        <taxon>Vaccinium</taxon>
    </lineage>
</organism>
<sequence>MAFATNVDQVLDPGLMLTNCSLSYDAKSITLEAQMDCSIAVLGVGLACTDDSPDGCISMRDALCKLKSIRGNLFKADRARKIKL</sequence>
<evidence type="ECO:0000313" key="1">
    <source>
        <dbReference type="EMBL" id="KAH7848782.1"/>
    </source>
</evidence>
<evidence type="ECO:0000313" key="2">
    <source>
        <dbReference type="Proteomes" id="UP000828048"/>
    </source>
</evidence>
<protein>
    <submittedName>
        <fullName evidence="1">Uncharacterized protein</fullName>
    </submittedName>
</protein>
<gene>
    <name evidence="1" type="ORF">Vadar_007745</name>
</gene>
<dbReference type="Proteomes" id="UP000828048">
    <property type="component" value="Chromosome 7"/>
</dbReference>
<proteinExistence type="predicted"/>
<comment type="caution">
    <text evidence="1">The sequence shown here is derived from an EMBL/GenBank/DDBJ whole genome shotgun (WGS) entry which is preliminary data.</text>
</comment>
<accession>A0ACB7Y6Q1</accession>
<dbReference type="EMBL" id="CM037157">
    <property type="protein sequence ID" value="KAH7848782.1"/>
    <property type="molecule type" value="Genomic_DNA"/>
</dbReference>
<reference evidence="1 2" key="1">
    <citation type="journal article" date="2021" name="Hortic Res">
        <title>High-quality reference genome and annotation aids understanding of berry development for evergreen blueberry (Vaccinium darrowii).</title>
        <authorList>
            <person name="Yu J."/>
            <person name="Hulse-Kemp A.M."/>
            <person name="Babiker E."/>
            <person name="Staton M."/>
        </authorList>
    </citation>
    <scope>NUCLEOTIDE SEQUENCE [LARGE SCALE GENOMIC DNA]</scope>
    <source>
        <strain evidence="2">cv. NJ 8807/NJ 8810</strain>
        <tissue evidence="1">Young leaf</tissue>
    </source>
</reference>
<name>A0ACB7Y6Q1_9ERIC</name>
<keyword evidence="2" id="KW-1185">Reference proteome</keyword>